<organism evidence="3 4">
    <name type="scientific">Streptomyces spororaveus</name>
    <dbReference type="NCBI Taxonomy" id="284039"/>
    <lineage>
        <taxon>Bacteria</taxon>
        <taxon>Bacillati</taxon>
        <taxon>Actinomycetota</taxon>
        <taxon>Actinomycetes</taxon>
        <taxon>Kitasatosporales</taxon>
        <taxon>Streptomycetaceae</taxon>
        <taxon>Streptomyces</taxon>
    </lineage>
</organism>
<evidence type="ECO:0000313" key="4">
    <source>
        <dbReference type="Proteomes" id="UP000608522"/>
    </source>
</evidence>
<dbReference type="SUPFAM" id="SSF53098">
    <property type="entry name" value="Ribonuclease H-like"/>
    <property type="match status" value="1"/>
</dbReference>
<feature type="compositionally biased region" description="Basic residues" evidence="1">
    <location>
        <begin position="419"/>
        <end position="428"/>
    </location>
</feature>
<evidence type="ECO:0000313" key="3">
    <source>
        <dbReference type="EMBL" id="GHI74601.1"/>
    </source>
</evidence>
<accession>A0ABQ3T2I4</accession>
<gene>
    <name evidence="3" type="ORF">Sspor_01620</name>
</gene>
<comment type="caution">
    <text evidence="3">The sequence shown here is derived from an EMBL/GenBank/DDBJ whole genome shotgun (WGS) entry which is preliminary data.</text>
</comment>
<dbReference type="InterPro" id="IPR038721">
    <property type="entry name" value="IS701-like_DDE_dom"/>
</dbReference>
<reference evidence="4" key="1">
    <citation type="submission" date="2023-07" db="EMBL/GenBank/DDBJ databases">
        <title>Whole genome shotgun sequence of Streptomyces spororaveus NBRC 15456.</title>
        <authorList>
            <person name="Komaki H."/>
            <person name="Tamura T."/>
        </authorList>
    </citation>
    <scope>NUCLEOTIDE SEQUENCE [LARGE SCALE GENOMIC DNA]</scope>
    <source>
        <strain evidence="4">NBRC 15456</strain>
    </source>
</reference>
<evidence type="ECO:0000259" key="2">
    <source>
        <dbReference type="Pfam" id="PF13546"/>
    </source>
</evidence>
<feature type="compositionally biased region" description="Basic and acidic residues" evidence="1">
    <location>
        <begin position="487"/>
        <end position="497"/>
    </location>
</feature>
<name>A0ABQ3T2I4_9ACTN</name>
<dbReference type="InterPro" id="IPR012337">
    <property type="entry name" value="RNaseH-like_sf"/>
</dbReference>
<feature type="compositionally biased region" description="Basic residues" evidence="1">
    <location>
        <begin position="475"/>
        <end position="486"/>
    </location>
</feature>
<feature type="region of interest" description="Disordered" evidence="1">
    <location>
        <begin position="409"/>
        <end position="497"/>
    </location>
</feature>
<keyword evidence="4" id="KW-1185">Reference proteome</keyword>
<evidence type="ECO:0000256" key="1">
    <source>
        <dbReference type="SAM" id="MobiDB-lite"/>
    </source>
</evidence>
<dbReference type="Proteomes" id="UP000608522">
    <property type="component" value="Unassembled WGS sequence"/>
</dbReference>
<sequence length="497" mass="54933">MGLVEHNVQRDAFTVVAEFRSELYACLVSRSDALFELCDALLCTDGPVRTLVDLALAPEHRRGHGALYSGINQGRIDVARLRRALAAVPLPRAGDGRLVLAVDVSPWLRPDADTSSDRSFCHTFGRGLGKHQMVPGWPYSIIAALETGRTSWTALLDAIRLEPGADVAAVTAGQVRDVVGRLLDAGQWRVGDPGILVVLDAGYDAPRIAHLLADLPVEVLGRLRSDRVMRKPVPVPWICPPQGGRPPKHGGEFVFGDPATWGEATAVTVTNTDRYGAATAQGWDRLHPRLTRRAAWLDHQGPLPIIEGTVIRLTVEKLPSGGVNKPVWLWWSGTGATTQDVDRCWQSFLRRFDLEHTFRLLKQTLGWTRPRLRDSRAADRWTWLVLAAHAQLRLARPLARDLRRPWERPAEPNRLTPARVRRGFRNLRAKTGTPASAPKPTRPGSGRPLGSKNRQPAARYEVGRVLATGEAYSRPAHHKKGTKPRRKTDAARDHSTA</sequence>
<dbReference type="Pfam" id="PF13546">
    <property type="entry name" value="DDE_5"/>
    <property type="match status" value="1"/>
</dbReference>
<dbReference type="RefSeq" id="WP_202197212.1">
    <property type="nucleotide sequence ID" value="NZ_BAAATO010000022.1"/>
</dbReference>
<dbReference type="EMBL" id="BNED01000002">
    <property type="protein sequence ID" value="GHI74601.1"/>
    <property type="molecule type" value="Genomic_DNA"/>
</dbReference>
<proteinExistence type="predicted"/>
<protein>
    <recommendedName>
        <fullName evidence="2">Transposase IS701-like DDE domain-containing protein</fullName>
    </recommendedName>
</protein>
<dbReference type="NCBIfam" id="NF041680">
    <property type="entry name" value="transp_NF041680"/>
    <property type="match status" value="1"/>
</dbReference>
<feature type="domain" description="Transposase IS701-like DDE" evidence="2">
    <location>
        <begin position="22"/>
        <end position="288"/>
    </location>
</feature>